<gene>
    <name evidence="1" type="ORF">SUZIE_133465</name>
</gene>
<organism evidence="1 2">
    <name type="scientific">Sciurus carolinensis</name>
    <name type="common">Eastern gray squirrel</name>
    <dbReference type="NCBI Taxonomy" id="30640"/>
    <lineage>
        <taxon>Eukaryota</taxon>
        <taxon>Metazoa</taxon>
        <taxon>Chordata</taxon>
        <taxon>Craniata</taxon>
        <taxon>Vertebrata</taxon>
        <taxon>Euteleostomi</taxon>
        <taxon>Mammalia</taxon>
        <taxon>Eutheria</taxon>
        <taxon>Euarchontoglires</taxon>
        <taxon>Glires</taxon>
        <taxon>Rodentia</taxon>
        <taxon>Sciuromorpha</taxon>
        <taxon>Sciuridae</taxon>
        <taxon>Sciurinae</taxon>
        <taxon>Sciurini</taxon>
        <taxon>Sciurus</taxon>
    </lineage>
</organism>
<sequence length="302" mass="33983">MAKLWFKFQWYFCRKPLHFFTFLVLYLTTRSLVFLHSGFVGQPAVSQRQASLARGGPAQGNKLPFLGNMHLARGFQEGEASSIPLTATIPDMSVDKRVDLCTEKEYPLDALAGTACHCGIPTTRFPLLKREEEQLCEQKCSTDELESYNRCMDRRFLPAKSKQLIPLASFPGAGNMWAHHLIELAPSFYTGSYYFDSSLYNKVRRRRGQQETSWAGEGSLPQGTGMPLSERRLCARHLVEVQTTTDALLAPGCAWCVVLSSPAQGVWVGRGKITCPKPHNWKPTSLSLYHTGKKFLSFLLRK</sequence>
<dbReference type="Proteomes" id="UP001166674">
    <property type="component" value="Unassembled WGS sequence"/>
</dbReference>
<protein>
    <submittedName>
        <fullName evidence="1">WSC domain-containing protein 2</fullName>
    </submittedName>
</protein>
<proteinExistence type="predicted"/>
<keyword evidence="2" id="KW-1185">Reference proteome</keyword>
<accession>A0AA41MP79</accession>
<evidence type="ECO:0000313" key="2">
    <source>
        <dbReference type="Proteomes" id="UP001166674"/>
    </source>
</evidence>
<dbReference type="AlphaFoldDB" id="A0AA41MP79"/>
<dbReference type="PANTHER" id="PTHR45964">
    <property type="entry name" value="WSCD FAMILY MEMBER CG9164"/>
    <property type="match status" value="1"/>
</dbReference>
<dbReference type="EMBL" id="JAATJV010252385">
    <property type="protein sequence ID" value="MBZ3875542.1"/>
    <property type="molecule type" value="Genomic_DNA"/>
</dbReference>
<name>A0AA41MP79_SCICA</name>
<dbReference type="PANTHER" id="PTHR45964:SF7">
    <property type="entry name" value="SIALATE:O-SULFOTRANSFERASE 2"/>
    <property type="match status" value="1"/>
</dbReference>
<comment type="caution">
    <text evidence="1">The sequence shown here is derived from an EMBL/GenBank/DDBJ whole genome shotgun (WGS) entry which is preliminary data.</text>
</comment>
<dbReference type="InterPro" id="IPR051589">
    <property type="entry name" value="Sialate-O-sulfotransferase"/>
</dbReference>
<reference evidence="1" key="1">
    <citation type="submission" date="2020-03" db="EMBL/GenBank/DDBJ databases">
        <title>Studies in the Genomics of Life Span.</title>
        <authorList>
            <person name="Glass D."/>
        </authorList>
    </citation>
    <scope>NUCLEOTIDE SEQUENCE</scope>
    <source>
        <strain evidence="1">SUZIE</strain>
        <tissue evidence="1">Muscle</tissue>
    </source>
</reference>
<evidence type="ECO:0000313" key="1">
    <source>
        <dbReference type="EMBL" id="MBZ3875542.1"/>
    </source>
</evidence>